<evidence type="ECO:0000256" key="6">
    <source>
        <dbReference type="ARBA" id="ARBA00022750"/>
    </source>
</evidence>
<evidence type="ECO:0000256" key="2">
    <source>
        <dbReference type="ARBA" id="ARBA00022670"/>
    </source>
</evidence>
<feature type="compositionally biased region" description="Polar residues" evidence="11">
    <location>
        <begin position="126"/>
        <end position="142"/>
    </location>
</feature>
<dbReference type="Pfam" id="PF00078">
    <property type="entry name" value="RVT_1"/>
    <property type="match status" value="1"/>
</dbReference>
<feature type="domain" description="CCHC-type" evidence="12">
    <location>
        <begin position="422"/>
        <end position="435"/>
    </location>
</feature>
<dbReference type="Pfam" id="PF00098">
    <property type="entry name" value="zf-CCHC"/>
    <property type="match status" value="1"/>
</dbReference>
<dbReference type="PANTHER" id="PTHR37984:SF5">
    <property type="entry name" value="PROTEIN NYNRIN-LIKE"/>
    <property type="match status" value="1"/>
</dbReference>
<comment type="caution">
    <text evidence="15">The sequence shown here is derived from an EMBL/GenBank/DDBJ whole genome shotgun (WGS) entry which is preliminary data.</text>
</comment>
<keyword evidence="4" id="KW-0548">Nucleotidyltransferase</keyword>
<evidence type="ECO:0000256" key="1">
    <source>
        <dbReference type="ARBA" id="ARBA00012493"/>
    </source>
</evidence>
<feature type="domain" description="Reverse transcriptase" evidence="13">
    <location>
        <begin position="830"/>
        <end position="1009"/>
    </location>
</feature>
<keyword evidence="2" id="KW-0645">Protease</keyword>
<evidence type="ECO:0000256" key="11">
    <source>
        <dbReference type="SAM" id="MobiDB-lite"/>
    </source>
</evidence>
<sequence length="1669" mass="190512">MPKGKKKNRHRLTSGSSSEADYSRSSRKYRRRSSSRSRYVRSRSRRNFWDYDTDYSDDEHYRSRSRQHGRKTERASRSPQRRDRKRQPARYTRTPSGEPPISGIREQHIPEQGTQPIQPVERLTVREQQPAPSAGPTATEQQPAPRAGPTTREQQSAPGVGHTAREQQPASMSMPMMEESTTPRTEMLLESQNSAPAAVKTLPQQVSQPNFVSLNSPNMSISVQDLSSLIQSLTQNNGRMTYDKNILPVFDPAQKNQRIESWIAKVNECAQIYKWTDEQTRHFALPKLEGHAKKWYEGLQTILLTWVEWQDRLIKAFPSETNHGSLLTEMLERRMKIGESVDGYYFDKMVLLNACEIKGKKAVDCLIHGIDDRTIRAGASSARLYDPEDLLKFLKDLCRDRESSFRAIRPRGSASTFNDIVCFKCNKRGHRGAQCHSTTTPELFCYNCKEKGHLSNKCSKPIVKCTNCNRVGHKTEDCYRNKNKFNNNNNSVIEKKTLFTQSNTSKNAKYHKEAIINGTIKTKCFVDFGSDCTLISLDLVKKHALNILQFNTDVPNVKGFGNGAYTPLGYTRIELTLGEVSAMIDAYIVENSMIEEPLLVGQDFTELPELLIVKTNIKLDIIKRDIPPELTNILTENDNNSEKRVLRVVSSIMVNKIDYVECSDSEKFNGDILVETTVRRPNNNDYTVLGGVYSLHEGGCKIAVCNHTDKPLPLTKGIVLARAEVINPMDVNLNNQDSFCGRIIEPSDLTPITEDDININPELTLEQNQSVVSLINKYRTCFAQNLSELGSTNIAEMNIELEDNTPVSYRPYRLSYMEREVVREMVKELIDNDIAEESNSPYASPIILVTKKTGGYRLCVDFRALNRKTKKDHFPMPRIDDQLDVLNGNKYYTSLDLASGYYQIPIRAECRHLTAFITPDGLYQFKKMPFGLVNSPAVFQRTINKVLGNSRHDSTLAYMDDILIPGKDFEQEFDRLEKAFQLLQAAGLTLNLKKCNFFQETLEYLGHEISESGVRPGKAKITAVENFPTPRNVHEIRQFIGLASYFRKFIKNFSIIAKPLTDLTKKQCAWCWGAEQETAFNNLKHALIQRPLLGLYDPKNETFLHTDASKHGIAGILIQKDKVSGSMKPIAYFSRKTSIDEEKYHAYELETLAVVASLQRFRVYLLGVKFTLVTDCNALRATFTKRDLMPRIARWWIGMQEYNFDIVYRPGSMMSHVDALSRNPQPYESLFTQEGIPSIMRITQEDWLLSQQLADSDVQRIRKTLEDKESIEIKKNYVLKDNKLFRRIGDDLKWVVPKASRFQLCKLNHDDIGHFSVEKTLDKISKDFWFPKMKKFIRKYVHSCIECAYSKEPSGPKEGLLHPIHKVNKPFDTVHIDHLGPFVKSARGNSYLLVLVDGFTKFCLLKPLRNLKSNLSIRSLEEIFSIFGYPNRLISDQGSSFTSREFKRFCDKSKINHILNAVASPRANGQVERYNRTVLDALTAYTDKLGEKYWDTVLGKLQWGMNNTLNKGIGKAPSEALFGITMSNQGENVFAKILNETRQSGSSIQDIRGKVSEHIEKDQRAQKARYDRHKIKAKVYKEGDLVKLLKPVGGNDGKSKKLLPKFTGPYKITKVLENDRYEVSSIPGSKITQKTYCNIWAADRIKPWITTYSDYKSSTESDSYTDESD</sequence>
<keyword evidence="10" id="KW-0863">Zinc-finger</keyword>
<dbReference type="SUPFAM" id="SSF53098">
    <property type="entry name" value="Ribonuclease H-like"/>
    <property type="match status" value="1"/>
</dbReference>
<keyword evidence="9" id="KW-0511">Multifunctional enzyme</keyword>
<keyword evidence="8" id="KW-0238">DNA-binding</keyword>
<dbReference type="PROSITE" id="PS50994">
    <property type="entry name" value="INTEGRASE"/>
    <property type="match status" value="1"/>
</dbReference>
<evidence type="ECO:0000256" key="9">
    <source>
        <dbReference type="ARBA" id="ARBA00023268"/>
    </source>
</evidence>
<dbReference type="CDD" id="cd09274">
    <property type="entry name" value="RNase_HI_RT_Ty3"/>
    <property type="match status" value="1"/>
</dbReference>
<dbReference type="PANTHER" id="PTHR37984">
    <property type="entry name" value="PROTEIN CBG26694"/>
    <property type="match status" value="1"/>
</dbReference>
<dbReference type="PROSITE" id="PS50158">
    <property type="entry name" value="ZF_CCHC"/>
    <property type="match status" value="3"/>
</dbReference>
<dbReference type="InterPro" id="IPR001584">
    <property type="entry name" value="Integrase_cat-core"/>
</dbReference>
<dbReference type="PROSITE" id="PS50878">
    <property type="entry name" value="RT_POL"/>
    <property type="match status" value="1"/>
</dbReference>
<dbReference type="InterPro" id="IPR050951">
    <property type="entry name" value="Retrovirus_Pol_polyprotein"/>
</dbReference>
<dbReference type="InterPro" id="IPR041588">
    <property type="entry name" value="Integrase_H2C2"/>
</dbReference>
<feature type="compositionally biased region" description="Basic residues" evidence="11">
    <location>
        <begin position="1"/>
        <end position="12"/>
    </location>
</feature>
<keyword evidence="7" id="KW-0378">Hydrolase</keyword>
<keyword evidence="10" id="KW-0862">Zinc</keyword>
<dbReference type="SUPFAM" id="SSF57756">
    <property type="entry name" value="Retrovirus zinc finger-like domains"/>
    <property type="match status" value="1"/>
</dbReference>
<dbReference type="Gene3D" id="4.10.60.10">
    <property type="entry name" value="Zinc finger, CCHC-type"/>
    <property type="match status" value="1"/>
</dbReference>
<keyword evidence="16" id="KW-1185">Reference proteome</keyword>
<keyword evidence="7" id="KW-0255">Endonuclease</keyword>
<dbReference type="EMBL" id="JAHIBW010000023">
    <property type="protein sequence ID" value="KAG7298705.1"/>
    <property type="molecule type" value="Genomic_DNA"/>
</dbReference>
<dbReference type="SMART" id="SM00343">
    <property type="entry name" value="ZnF_C2HC"/>
    <property type="match status" value="3"/>
</dbReference>
<keyword evidence="6" id="KW-0064">Aspartyl protease</keyword>
<evidence type="ECO:0000313" key="16">
    <source>
        <dbReference type="Proteomes" id="UP000823941"/>
    </source>
</evidence>
<keyword evidence="5" id="KW-0540">Nuclease</keyword>
<dbReference type="InterPro" id="IPR043128">
    <property type="entry name" value="Rev_trsase/Diguanyl_cyclase"/>
</dbReference>
<dbReference type="SUPFAM" id="SSF56672">
    <property type="entry name" value="DNA/RNA polymerases"/>
    <property type="match status" value="1"/>
</dbReference>
<dbReference type="Gene3D" id="3.10.10.10">
    <property type="entry name" value="HIV Type 1 Reverse Transcriptase, subunit A, domain 1"/>
    <property type="match status" value="1"/>
</dbReference>
<reference evidence="15 16" key="1">
    <citation type="submission" date="2021-06" db="EMBL/GenBank/DDBJ databases">
        <title>A haploid diamondback moth (Plutella xylostella L.) genome assembly resolves 31 chromosomes and identifies a diamide resistance mutation.</title>
        <authorList>
            <person name="Ward C.M."/>
            <person name="Perry K.D."/>
            <person name="Baker G."/>
            <person name="Powis K."/>
            <person name="Heckel D.G."/>
            <person name="Baxter S.W."/>
        </authorList>
    </citation>
    <scope>NUCLEOTIDE SEQUENCE [LARGE SCALE GENOMIC DNA]</scope>
    <source>
        <strain evidence="15 16">LV</strain>
        <tissue evidence="15">Single pupa</tissue>
    </source>
</reference>
<proteinExistence type="predicted"/>
<organism evidence="15 16">
    <name type="scientific">Plutella xylostella</name>
    <name type="common">Diamondback moth</name>
    <name type="synonym">Plutella maculipennis</name>
    <dbReference type="NCBI Taxonomy" id="51655"/>
    <lineage>
        <taxon>Eukaryota</taxon>
        <taxon>Metazoa</taxon>
        <taxon>Ecdysozoa</taxon>
        <taxon>Arthropoda</taxon>
        <taxon>Hexapoda</taxon>
        <taxon>Insecta</taxon>
        <taxon>Pterygota</taxon>
        <taxon>Neoptera</taxon>
        <taxon>Endopterygota</taxon>
        <taxon>Lepidoptera</taxon>
        <taxon>Glossata</taxon>
        <taxon>Ditrysia</taxon>
        <taxon>Yponomeutoidea</taxon>
        <taxon>Plutellidae</taxon>
        <taxon>Plutella</taxon>
    </lineage>
</organism>
<dbReference type="EC" id="2.7.7.49" evidence="1"/>
<feature type="region of interest" description="Disordered" evidence="11">
    <location>
        <begin position="1"/>
        <end position="185"/>
    </location>
</feature>
<dbReference type="InterPro" id="IPR012337">
    <property type="entry name" value="RNaseH-like_sf"/>
</dbReference>
<evidence type="ECO:0000259" key="13">
    <source>
        <dbReference type="PROSITE" id="PS50878"/>
    </source>
</evidence>
<dbReference type="InterPro" id="IPR021109">
    <property type="entry name" value="Peptidase_aspartic_dom_sf"/>
</dbReference>
<evidence type="ECO:0000313" key="15">
    <source>
        <dbReference type="EMBL" id="KAG7298705.1"/>
    </source>
</evidence>
<accession>A0ABQ7Q0E2</accession>
<dbReference type="Pfam" id="PF00665">
    <property type="entry name" value="rve"/>
    <property type="match status" value="1"/>
</dbReference>
<dbReference type="InterPro" id="IPR000477">
    <property type="entry name" value="RT_dom"/>
</dbReference>
<dbReference type="Proteomes" id="UP000823941">
    <property type="component" value="Chromosome 23"/>
</dbReference>
<dbReference type="Gene3D" id="3.30.70.270">
    <property type="match status" value="2"/>
</dbReference>
<dbReference type="Gene3D" id="3.30.420.10">
    <property type="entry name" value="Ribonuclease H-like superfamily/Ribonuclease H"/>
    <property type="match status" value="1"/>
</dbReference>
<dbReference type="InterPro" id="IPR036875">
    <property type="entry name" value="Znf_CCHC_sf"/>
</dbReference>
<dbReference type="CDD" id="cd01647">
    <property type="entry name" value="RT_LTR"/>
    <property type="match status" value="1"/>
</dbReference>
<evidence type="ECO:0000256" key="10">
    <source>
        <dbReference type="PROSITE-ProRule" id="PRU00047"/>
    </source>
</evidence>
<protein>
    <recommendedName>
        <fullName evidence="1">RNA-directed DNA polymerase</fullName>
        <ecNumber evidence="1">2.7.7.49</ecNumber>
    </recommendedName>
</protein>
<name>A0ABQ7Q0E2_PLUXY</name>
<feature type="domain" description="CCHC-type" evidence="12">
    <location>
        <begin position="464"/>
        <end position="478"/>
    </location>
</feature>
<evidence type="ECO:0000256" key="5">
    <source>
        <dbReference type="ARBA" id="ARBA00022722"/>
    </source>
</evidence>
<keyword evidence="3" id="KW-0808">Transferase</keyword>
<keyword evidence="10" id="KW-0479">Metal-binding</keyword>
<feature type="domain" description="CCHC-type" evidence="12">
    <location>
        <begin position="445"/>
        <end position="460"/>
    </location>
</feature>
<feature type="domain" description="Integrase catalytic" evidence="14">
    <location>
        <begin position="1366"/>
        <end position="1525"/>
    </location>
</feature>
<dbReference type="InterPro" id="IPR043502">
    <property type="entry name" value="DNA/RNA_pol_sf"/>
</dbReference>
<gene>
    <name evidence="15" type="ORF">JYU34_017112</name>
</gene>
<feature type="compositionally biased region" description="Low complexity" evidence="11">
    <location>
        <begin position="171"/>
        <end position="183"/>
    </location>
</feature>
<evidence type="ECO:0000256" key="7">
    <source>
        <dbReference type="ARBA" id="ARBA00022759"/>
    </source>
</evidence>
<dbReference type="InterPro" id="IPR041577">
    <property type="entry name" value="RT_RNaseH_2"/>
</dbReference>
<dbReference type="InterPro" id="IPR001878">
    <property type="entry name" value="Znf_CCHC"/>
</dbReference>
<dbReference type="CDD" id="cd00303">
    <property type="entry name" value="retropepsin_like"/>
    <property type="match status" value="1"/>
</dbReference>
<dbReference type="Pfam" id="PF17921">
    <property type="entry name" value="Integrase_H2C2"/>
    <property type="match status" value="1"/>
</dbReference>
<dbReference type="Pfam" id="PF17919">
    <property type="entry name" value="RT_RNaseH_2"/>
    <property type="match status" value="1"/>
</dbReference>
<evidence type="ECO:0000259" key="12">
    <source>
        <dbReference type="PROSITE" id="PS50158"/>
    </source>
</evidence>
<feature type="compositionally biased region" description="Basic residues" evidence="11">
    <location>
        <begin position="25"/>
        <end position="46"/>
    </location>
</feature>
<dbReference type="InterPro" id="IPR036397">
    <property type="entry name" value="RNaseH_sf"/>
</dbReference>
<evidence type="ECO:0000259" key="14">
    <source>
        <dbReference type="PROSITE" id="PS50994"/>
    </source>
</evidence>
<evidence type="ECO:0000256" key="3">
    <source>
        <dbReference type="ARBA" id="ARBA00022679"/>
    </source>
</evidence>
<evidence type="ECO:0000256" key="8">
    <source>
        <dbReference type="ARBA" id="ARBA00023125"/>
    </source>
</evidence>
<dbReference type="Gene3D" id="1.10.340.70">
    <property type="match status" value="1"/>
</dbReference>
<evidence type="ECO:0000256" key="4">
    <source>
        <dbReference type="ARBA" id="ARBA00022695"/>
    </source>
</evidence>
<dbReference type="Gene3D" id="2.40.70.10">
    <property type="entry name" value="Acid Proteases"/>
    <property type="match status" value="1"/>
</dbReference>